<evidence type="ECO:0000256" key="2">
    <source>
        <dbReference type="ARBA" id="ARBA00004609"/>
    </source>
</evidence>
<evidence type="ECO:0000256" key="7">
    <source>
        <dbReference type="ARBA" id="ARBA00022801"/>
    </source>
</evidence>
<dbReference type="InterPro" id="IPR012946">
    <property type="entry name" value="X8"/>
</dbReference>
<dbReference type="GO" id="GO:0042973">
    <property type="term" value="F:glucan endo-1,3-beta-D-glucosidase activity"/>
    <property type="evidence" value="ECO:0007669"/>
    <property type="project" value="UniProtKB-EC"/>
</dbReference>
<feature type="region of interest" description="Disordered" evidence="12">
    <location>
        <begin position="345"/>
        <end position="372"/>
    </location>
</feature>
<dbReference type="InterPro" id="IPR000490">
    <property type="entry name" value="Glyco_hydro_17"/>
</dbReference>
<dbReference type="FunFam" id="1.20.58.1040:FF:000003">
    <property type="entry name" value="glucan endo-1,3-beta-glucosidase 7"/>
    <property type="match status" value="1"/>
</dbReference>
<reference evidence="15" key="1">
    <citation type="submission" date="2022-07" db="EMBL/GenBank/DDBJ databases">
        <authorList>
            <person name="Macas J."/>
            <person name="Novak P."/>
            <person name="Neumann P."/>
        </authorList>
    </citation>
    <scope>NUCLEOTIDE SEQUENCE</scope>
</reference>
<sequence length="461" mass="51023">MEMSSRQSLFLALLPVFLLPGGVRSIGVNYGTLGDNLPSPAEVARFIKDRTIIDRIKIFDVNPDILRAFANTGILVTVTVPNGEILPLADPGYARQWVADKIKPFYPATKINIIAVGNEVLHWGTPEMQNGLVRAMRSLYDALKDSGINYIKVSSPHSLGIMLRSDPPSMGRFRPGWDVGILAPMLQFLRETKGPFMVNPYPYFGYSPDKTDLALFRPNKGYVDRYSKRTYGNMFDMLLDSVYMAMKRLGYPDVEIVAAETGWASAGETYEPKCTVENAQSYNGGLMRKYLAGAGTPLMPRTRTEIYIFALFNENQKPGSTAERNFGLFRPDFSSVYDIGIMKGEKVPSLPQPHPRPNPQPKPRPGPSGKFCVPKPTATDAQLQANIDYVCNQGGVDCSPIRPGGACFNPNTVRAHATYLMNTFYQTKGRKDFQCDFSSSATLTTTDPSYGSCKYLSTSKS</sequence>
<dbReference type="Proteomes" id="UP001152523">
    <property type="component" value="Unassembled WGS sequence"/>
</dbReference>
<keyword evidence="16" id="KW-1185">Reference proteome</keyword>
<dbReference type="Gene3D" id="3.20.20.80">
    <property type="entry name" value="Glycosidases"/>
    <property type="match status" value="1"/>
</dbReference>
<dbReference type="GO" id="GO:0005975">
    <property type="term" value="P:carbohydrate metabolic process"/>
    <property type="evidence" value="ECO:0007669"/>
    <property type="project" value="InterPro"/>
</dbReference>
<keyword evidence="5" id="KW-0449">Lipoprotein</keyword>
<name>A0AAV0ETH5_9ASTE</name>
<evidence type="ECO:0000256" key="9">
    <source>
        <dbReference type="ARBA" id="ARBA00023157"/>
    </source>
</evidence>
<dbReference type="EC" id="3.2.1.39" evidence="4"/>
<feature type="domain" description="X8" evidence="14">
    <location>
        <begin position="370"/>
        <end position="455"/>
    </location>
</feature>
<evidence type="ECO:0000256" key="13">
    <source>
        <dbReference type="SAM" id="SignalP"/>
    </source>
</evidence>
<dbReference type="FunFam" id="3.20.20.80:FF:000002">
    <property type="entry name" value="Glucan endo-1,3-beta-glucosidase 3"/>
    <property type="match status" value="1"/>
</dbReference>
<dbReference type="PANTHER" id="PTHR32227">
    <property type="entry name" value="GLUCAN ENDO-1,3-BETA-GLUCOSIDASE BG1-RELATED-RELATED"/>
    <property type="match status" value="1"/>
</dbReference>
<evidence type="ECO:0000256" key="8">
    <source>
        <dbReference type="ARBA" id="ARBA00022821"/>
    </source>
</evidence>
<comment type="catalytic activity">
    <reaction evidence="1">
        <text>Hydrolysis of (1-&gt;3)-beta-D-glucosidic linkages in (1-&gt;3)-beta-D-glucans.</text>
        <dbReference type="EC" id="3.2.1.39"/>
    </reaction>
</comment>
<keyword evidence="6 13" id="KW-0732">Signal</keyword>
<feature type="signal peptide" evidence="13">
    <location>
        <begin position="1"/>
        <end position="25"/>
    </location>
</feature>
<dbReference type="GO" id="GO:0006952">
    <property type="term" value="P:defense response"/>
    <property type="evidence" value="ECO:0007669"/>
    <property type="project" value="UniProtKB-KW"/>
</dbReference>
<organism evidence="15 16">
    <name type="scientific">Cuscuta epithymum</name>
    <dbReference type="NCBI Taxonomy" id="186058"/>
    <lineage>
        <taxon>Eukaryota</taxon>
        <taxon>Viridiplantae</taxon>
        <taxon>Streptophyta</taxon>
        <taxon>Embryophyta</taxon>
        <taxon>Tracheophyta</taxon>
        <taxon>Spermatophyta</taxon>
        <taxon>Magnoliopsida</taxon>
        <taxon>eudicotyledons</taxon>
        <taxon>Gunneridae</taxon>
        <taxon>Pentapetalae</taxon>
        <taxon>asterids</taxon>
        <taxon>lamiids</taxon>
        <taxon>Solanales</taxon>
        <taxon>Convolvulaceae</taxon>
        <taxon>Cuscuteae</taxon>
        <taxon>Cuscuta</taxon>
        <taxon>Cuscuta subgen. Cuscuta</taxon>
    </lineage>
</organism>
<evidence type="ECO:0000256" key="6">
    <source>
        <dbReference type="ARBA" id="ARBA00022729"/>
    </source>
</evidence>
<dbReference type="Pfam" id="PF00332">
    <property type="entry name" value="Glyco_hydro_17"/>
    <property type="match status" value="1"/>
</dbReference>
<accession>A0AAV0ETH5</accession>
<evidence type="ECO:0000256" key="1">
    <source>
        <dbReference type="ARBA" id="ARBA00000382"/>
    </source>
</evidence>
<evidence type="ECO:0000256" key="5">
    <source>
        <dbReference type="ARBA" id="ARBA00022622"/>
    </source>
</evidence>
<feature type="compositionally biased region" description="Pro residues" evidence="12">
    <location>
        <begin position="350"/>
        <end position="366"/>
    </location>
</feature>
<evidence type="ECO:0000259" key="14">
    <source>
        <dbReference type="SMART" id="SM00768"/>
    </source>
</evidence>
<dbReference type="GO" id="GO:0098552">
    <property type="term" value="C:side of membrane"/>
    <property type="evidence" value="ECO:0007669"/>
    <property type="project" value="UniProtKB-KW"/>
</dbReference>
<comment type="subcellular location">
    <subcellularLocation>
        <location evidence="2">Cell membrane</location>
        <topology evidence="2">Lipid-anchor</topology>
        <topology evidence="2">GPI-anchor</topology>
    </subcellularLocation>
</comment>
<evidence type="ECO:0000313" key="16">
    <source>
        <dbReference type="Proteomes" id="UP001152523"/>
    </source>
</evidence>
<evidence type="ECO:0000256" key="12">
    <source>
        <dbReference type="SAM" id="MobiDB-lite"/>
    </source>
</evidence>
<keyword evidence="5" id="KW-0472">Membrane</keyword>
<evidence type="ECO:0000256" key="3">
    <source>
        <dbReference type="ARBA" id="ARBA00008773"/>
    </source>
</evidence>
<dbReference type="EMBL" id="CAMAPF010000942">
    <property type="protein sequence ID" value="CAH9126530.1"/>
    <property type="molecule type" value="Genomic_DNA"/>
</dbReference>
<dbReference type="SMART" id="SM00768">
    <property type="entry name" value="X8"/>
    <property type="match status" value="1"/>
</dbReference>
<keyword evidence="5" id="KW-0336">GPI-anchor</keyword>
<dbReference type="Pfam" id="PF07983">
    <property type="entry name" value="X8"/>
    <property type="match status" value="1"/>
</dbReference>
<evidence type="ECO:0000256" key="10">
    <source>
        <dbReference type="ARBA" id="ARBA00023295"/>
    </source>
</evidence>
<keyword evidence="7" id="KW-0378">Hydrolase</keyword>
<keyword evidence="9" id="KW-1015">Disulfide bond</keyword>
<keyword evidence="5" id="KW-0325">Glycoprotein</keyword>
<keyword evidence="8" id="KW-0611">Plant defense</keyword>
<dbReference type="InterPro" id="IPR017853">
    <property type="entry name" value="GH"/>
</dbReference>
<proteinExistence type="inferred from homology"/>
<keyword evidence="10" id="KW-0326">Glycosidase</keyword>
<dbReference type="SUPFAM" id="SSF51445">
    <property type="entry name" value="(Trans)glycosidases"/>
    <property type="match status" value="1"/>
</dbReference>
<gene>
    <name evidence="15" type="ORF">CEPIT_LOCUS27604</name>
</gene>
<feature type="chain" id="PRO_5043460201" description="glucan endo-1,3-beta-D-glucosidase" evidence="13">
    <location>
        <begin position="26"/>
        <end position="461"/>
    </location>
</feature>
<dbReference type="InterPro" id="IPR044965">
    <property type="entry name" value="Glyco_hydro_17_plant"/>
</dbReference>
<evidence type="ECO:0000313" key="15">
    <source>
        <dbReference type="EMBL" id="CAH9126530.1"/>
    </source>
</evidence>
<protein>
    <recommendedName>
        <fullName evidence="4">glucan endo-1,3-beta-D-glucosidase</fullName>
        <ecNumber evidence="4">3.2.1.39</ecNumber>
    </recommendedName>
</protein>
<evidence type="ECO:0000256" key="4">
    <source>
        <dbReference type="ARBA" id="ARBA00012780"/>
    </source>
</evidence>
<dbReference type="GO" id="GO:0005886">
    <property type="term" value="C:plasma membrane"/>
    <property type="evidence" value="ECO:0007669"/>
    <property type="project" value="UniProtKB-SubCell"/>
</dbReference>
<dbReference type="AlphaFoldDB" id="A0AAV0ETH5"/>
<comment type="similarity">
    <text evidence="3 11">Belongs to the glycosyl hydrolase 17 family.</text>
</comment>
<dbReference type="Gene3D" id="1.20.58.1040">
    <property type="match status" value="1"/>
</dbReference>
<evidence type="ECO:0000256" key="11">
    <source>
        <dbReference type="RuleBase" id="RU004335"/>
    </source>
</evidence>
<comment type="caution">
    <text evidence="15">The sequence shown here is derived from an EMBL/GenBank/DDBJ whole genome shotgun (WGS) entry which is preliminary data.</text>
</comment>